<feature type="compositionally biased region" description="Basic and acidic residues" evidence="1">
    <location>
        <begin position="264"/>
        <end position="278"/>
    </location>
</feature>
<organism evidence="2 3">
    <name type="scientific">Vibrio europaeus</name>
    <dbReference type="NCBI Taxonomy" id="300876"/>
    <lineage>
        <taxon>Bacteria</taxon>
        <taxon>Pseudomonadati</taxon>
        <taxon>Pseudomonadota</taxon>
        <taxon>Gammaproteobacteria</taxon>
        <taxon>Vibrionales</taxon>
        <taxon>Vibrionaceae</taxon>
        <taxon>Vibrio</taxon>
        <taxon>Vibrio oreintalis group</taxon>
    </lineage>
</organism>
<proteinExistence type="predicted"/>
<reference evidence="2" key="1">
    <citation type="submission" date="2022-11" db="EMBL/GenBank/DDBJ databases">
        <title>Role of the vibriolysin VemA secreted by the emergent pathogen Vibrio europaeus in the colonization of Manila clam mucus.</title>
        <authorList>
            <person name="Martinez C."/>
            <person name="Rodriguez S."/>
            <person name="Vences A."/>
            <person name="Barja J.L."/>
            <person name="Toranzo A.E."/>
            <person name="Dubert J."/>
        </authorList>
    </citation>
    <scope>NUCLEOTIDE SEQUENCE</scope>
    <source>
        <strain evidence="2">3454</strain>
    </source>
</reference>
<dbReference type="EMBL" id="JAPFIT010000008">
    <property type="protein sequence ID" value="MDC5738664.1"/>
    <property type="molecule type" value="Genomic_DNA"/>
</dbReference>
<keyword evidence="3" id="KW-1185">Reference proteome</keyword>
<protein>
    <submittedName>
        <fullName evidence="2">Uncharacterized protein</fullName>
    </submittedName>
</protein>
<gene>
    <name evidence="2" type="ORF">OPW20_01235</name>
</gene>
<evidence type="ECO:0000256" key="1">
    <source>
        <dbReference type="SAM" id="MobiDB-lite"/>
    </source>
</evidence>
<name>A0ABT5GNJ5_9VIBR</name>
<dbReference type="Proteomes" id="UP001150001">
    <property type="component" value="Unassembled WGS sequence"/>
</dbReference>
<accession>A0ABT5GNJ5</accession>
<dbReference type="RefSeq" id="WP_272236731.1">
    <property type="nucleotide sequence ID" value="NZ_JAPFIQ010000028.1"/>
</dbReference>
<sequence length="278" mass="31824">MNIEERILAAKQKIEASENKKEEAVARITYDRVFPSIATIEELSAKKSKKTTLHVRATVNGGKSNSIIKIPLHELIKVPASKKEVIERFATEHFLPELMHLKSDYFEKMKPLCELAVLHNQLAAQKFDDRREKFKHKDGSMIYNSAKPIHELCEWLGEIEGLEMKGVELKADEAQDIQQAAARLESILANMGYESKGFNIEKYQNDEIAEAVDKKYDIISRKNREGGEKTKAQKKAELDQIRAARFANCDEDLLDPISKSSSSKCRDAYEQEKERRKK</sequence>
<evidence type="ECO:0000313" key="2">
    <source>
        <dbReference type="EMBL" id="MDC5738664.1"/>
    </source>
</evidence>
<evidence type="ECO:0000313" key="3">
    <source>
        <dbReference type="Proteomes" id="UP001150001"/>
    </source>
</evidence>
<comment type="caution">
    <text evidence="2">The sequence shown here is derived from an EMBL/GenBank/DDBJ whole genome shotgun (WGS) entry which is preliminary data.</text>
</comment>
<feature type="region of interest" description="Disordered" evidence="1">
    <location>
        <begin position="258"/>
        <end position="278"/>
    </location>
</feature>